<comment type="caution">
    <text evidence="1">The sequence shown here is derived from an EMBL/GenBank/DDBJ whole genome shotgun (WGS) entry which is preliminary data.</text>
</comment>
<dbReference type="EMBL" id="CM023485">
    <property type="protein sequence ID" value="KAH6930039.1"/>
    <property type="molecule type" value="Genomic_DNA"/>
</dbReference>
<protein>
    <submittedName>
        <fullName evidence="1">Uncharacterized protein</fullName>
    </submittedName>
</protein>
<evidence type="ECO:0000313" key="2">
    <source>
        <dbReference type="Proteomes" id="UP000821845"/>
    </source>
</evidence>
<reference evidence="1" key="1">
    <citation type="submission" date="2020-05" db="EMBL/GenBank/DDBJ databases">
        <title>Large-scale comparative analyses of tick genomes elucidate their genetic diversity and vector capacities.</title>
        <authorList>
            <person name="Jia N."/>
            <person name="Wang J."/>
            <person name="Shi W."/>
            <person name="Du L."/>
            <person name="Sun Y."/>
            <person name="Zhan W."/>
            <person name="Jiang J."/>
            <person name="Wang Q."/>
            <person name="Zhang B."/>
            <person name="Ji P."/>
            <person name="Sakyi L.B."/>
            <person name="Cui X."/>
            <person name="Yuan T."/>
            <person name="Jiang B."/>
            <person name="Yang W."/>
            <person name="Lam T.T.-Y."/>
            <person name="Chang Q."/>
            <person name="Ding S."/>
            <person name="Wang X."/>
            <person name="Zhu J."/>
            <person name="Ruan X."/>
            <person name="Zhao L."/>
            <person name="Wei J."/>
            <person name="Que T."/>
            <person name="Du C."/>
            <person name="Cheng J."/>
            <person name="Dai P."/>
            <person name="Han X."/>
            <person name="Huang E."/>
            <person name="Gao Y."/>
            <person name="Liu J."/>
            <person name="Shao H."/>
            <person name="Ye R."/>
            <person name="Li L."/>
            <person name="Wei W."/>
            <person name="Wang X."/>
            <person name="Wang C."/>
            <person name="Yang T."/>
            <person name="Huo Q."/>
            <person name="Li W."/>
            <person name="Guo W."/>
            <person name="Chen H."/>
            <person name="Zhou L."/>
            <person name="Ni X."/>
            <person name="Tian J."/>
            <person name="Zhou Y."/>
            <person name="Sheng Y."/>
            <person name="Liu T."/>
            <person name="Pan Y."/>
            <person name="Xia L."/>
            <person name="Li J."/>
            <person name="Zhao F."/>
            <person name="Cao W."/>
        </authorList>
    </citation>
    <scope>NUCLEOTIDE SEQUENCE</scope>
    <source>
        <strain evidence="1">Hyas-2018</strain>
    </source>
</reference>
<sequence>MHTAGARLAESSGILSTPTLMQRSSRFQPGKPLACSTVAQQNTFGRCRKTTTRDFKPAACFLATPIRPMLTDLTLNPLDREQTTVKRADGNSGDTFPSVPRAEGTGRSEGGEFPRRARHVMRRPLRKFLLRSLV</sequence>
<accession>A0ACB7SBC1</accession>
<evidence type="ECO:0000313" key="1">
    <source>
        <dbReference type="EMBL" id="KAH6930039.1"/>
    </source>
</evidence>
<keyword evidence="2" id="KW-1185">Reference proteome</keyword>
<proteinExistence type="predicted"/>
<name>A0ACB7SBC1_HYAAI</name>
<organism evidence="1 2">
    <name type="scientific">Hyalomma asiaticum</name>
    <name type="common">Tick</name>
    <dbReference type="NCBI Taxonomy" id="266040"/>
    <lineage>
        <taxon>Eukaryota</taxon>
        <taxon>Metazoa</taxon>
        <taxon>Ecdysozoa</taxon>
        <taxon>Arthropoda</taxon>
        <taxon>Chelicerata</taxon>
        <taxon>Arachnida</taxon>
        <taxon>Acari</taxon>
        <taxon>Parasitiformes</taxon>
        <taxon>Ixodida</taxon>
        <taxon>Ixodoidea</taxon>
        <taxon>Ixodidae</taxon>
        <taxon>Hyalomminae</taxon>
        <taxon>Hyalomma</taxon>
    </lineage>
</organism>
<gene>
    <name evidence="1" type="ORF">HPB50_008110</name>
</gene>
<dbReference type="Proteomes" id="UP000821845">
    <property type="component" value="Chromosome 5"/>
</dbReference>